<evidence type="ECO:0000313" key="2">
    <source>
        <dbReference type="EMBL" id="QBZ54223.1"/>
    </source>
</evidence>
<evidence type="ECO:0000256" key="1">
    <source>
        <dbReference type="SAM" id="MobiDB-lite"/>
    </source>
</evidence>
<dbReference type="EMBL" id="CP034204">
    <property type="protein sequence ID" value="QBZ54223.1"/>
    <property type="molecule type" value="Genomic_DNA"/>
</dbReference>
<evidence type="ECO:0000313" key="3">
    <source>
        <dbReference type="Proteomes" id="UP000294847"/>
    </source>
</evidence>
<dbReference type="Proteomes" id="UP000294847">
    <property type="component" value="Chromosome 1"/>
</dbReference>
<dbReference type="AlphaFoldDB" id="A0A4P7MW70"/>
<feature type="compositionally biased region" description="Polar residues" evidence="1">
    <location>
        <begin position="133"/>
        <end position="152"/>
    </location>
</feature>
<reference evidence="2 3" key="1">
    <citation type="journal article" date="2019" name="Mol. Biol. Evol.">
        <title>Blast fungal genomes show frequent chromosomal changes, gene gains and losses, and effector gene turnover.</title>
        <authorList>
            <person name="Gomez Luciano L.B."/>
            <person name="Jason Tsai I."/>
            <person name="Chuma I."/>
            <person name="Tosa Y."/>
            <person name="Chen Y.H."/>
            <person name="Li J.Y."/>
            <person name="Li M.Y."/>
            <person name="Jade Lu M.Y."/>
            <person name="Nakayashiki H."/>
            <person name="Li W.H."/>
        </authorList>
    </citation>
    <scope>NUCLEOTIDE SEQUENCE [LARGE SCALE GENOMIC DNA]</scope>
    <source>
        <strain evidence="2">MZ5-1-6</strain>
    </source>
</reference>
<organism evidence="2 3">
    <name type="scientific">Pyricularia oryzae</name>
    <name type="common">Rice blast fungus</name>
    <name type="synonym">Magnaporthe oryzae</name>
    <dbReference type="NCBI Taxonomy" id="318829"/>
    <lineage>
        <taxon>Eukaryota</taxon>
        <taxon>Fungi</taxon>
        <taxon>Dikarya</taxon>
        <taxon>Ascomycota</taxon>
        <taxon>Pezizomycotina</taxon>
        <taxon>Sordariomycetes</taxon>
        <taxon>Sordariomycetidae</taxon>
        <taxon>Magnaporthales</taxon>
        <taxon>Pyriculariaceae</taxon>
        <taxon>Pyricularia</taxon>
    </lineage>
</organism>
<name>A0A4P7MW70_PYROR</name>
<sequence length="206" mass="22580">MWGPRPSSQGYFGTEQTKADAQSTKQAYSCVLSVEPDSGISSTVCLAPRVGPTRKAPPRAMICQLSPGTPKVSHVKQFAPNTLSKPFRHGASERKLVDSSFIPLAAFLPSHKGGRQRGRVWILSLNESPYPDVSSSQAEVLSSDQPGTQGRSTFDRADVMQGISSLTATLRGGMPYHPNDPEDRTIQYRNFDKTQMERNGSFLQHE</sequence>
<accession>A0A4P7MW70</accession>
<protein>
    <submittedName>
        <fullName evidence="2">Uncharacterized protein</fullName>
    </submittedName>
</protein>
<gene>
    <name evidence="2" type="ORF">PoMZ_09918</name>
</gene>
<proteinExistence type="predicted"/>
<feature type="region of interest" description="Disordered" evidence="1">
    <location>
        <begin position="130"/>
        <end position="153"/>
    </location>
</feature>